<protein>
    <submittedName>
        <fullName evidence="1">Uncharacterized protein</fullName>
    </submittedName>
</protein>
<sequence length="228" mass="25876">MSVVVDVKSTHHPEQAGRMSAWLLKLANVVNCQKPVTGAQIATYVEMLIRDVPEAAFTNDALHYVSGQCEWWPPVKVLSALLSEWWKSESLRRQNAKASNAPQLEGPRSRRTPLAGVDLEWRRFWDRRELTGWREEGENFINEADIPARKSRALSLIRSQSSAAYEEITNRPARQMADNAAWSDPVTVRRSAVQARASKRELQDMLRAAVRKHAPENLRIVDEVLGAR</sequence>
<dbReference type="RefSeq" id="WP_253543908.1">
    <property type="nucleotide sequence ID" value="NZ_JAMYZY010000023.1"/>
</dbReference>
<comment type="caution">
    <text evidence="1">The sequence shown here is derived from an EMBL/GenBank/DDBJ whole genome shotgun (WGS) entry which is preliminary data.</text>
</comment>
<gene>
    <name evidence="1" type="ORF">NKW50_08030</name>
</gene>
<reference evidence="1 2" key="1">
    <citation type="submission" date="2022-06" db="EMBL/GenBank/DDBJ databases">
        <title>Acetobacer genomes from food samples.</title>
        <authorList>
            <person name="Sombolestani A."/>
        </authorList>
    </citation>
    <scope>NUCLEOTIDE SEQUENCE [LARGE SCALE GENOMIC DNA]</scope>
    <source>
        <strain evidence="1 2">R-83285</strain>
    </source>
</reference>
<evidence type="ECO:0000313" key="1">
    <source>
        <dbReference type="EMBL" id="MCP1258538.1"/>
    </source>
</evidence>
<organism evidence="1 2">
    <name type="scientific">Acetobacter lambici</name>
    <dbReference type="NCBI Taxonomy" id="1332824"/>
    <lineage>
        <taxon>Bacteria</taxon>
        <taxon>Pseudomonadati</taxon>
        <taxon>Pseudomonadota</taxon>
        <taxon>Alphaproteobacteria</taxon>
        <taxon>Acetobacterales</taxon>
        <taxon>Acetobacteraceae</taxon>
        <taxon>Acetobacter</taxon>
    </lineage>
</organism>
<proteinExistence type="predicted"/>
<accession>A0ABT1F337</accession>
<dbReference type="EMBL" id="JAMYZZ010000011">
    <property type="protein sequence ID" value="MCP1258538.1"/>
    <property type="molecule type" value="Genomic_DNA"/>
</dbReference>
<evidence type="ECO:0000313" key="2">
    <source>
        <dbReference type="Proteomes" id="UP001523528"/>
    </source>
</evidence>
<name>A0ABT1F337_9PROT</name>
<keyword evidence="2" id="KW-1185">Reference proteome</keyword>
<dbReference type="Proteomes" id="UP001523528">
    <property type="component" value="Unassembled WGS sequence"/>
</dbReference>